<protein>
    <submittedName>
        <fullName evidence="1">Putative transmembrane protein</fullName>
    </submittedName>
</protein>
<dbReference type="OrthoDB" id="786460at2759"/>
<dbReference type="AlphaFoldDB" id="A0A6A4MSP1"/>
<evidence type="ECO:0000313" key="2">
    <source>
        <dbReference type="Proteomes" id="UP000447434"/>
    </source>
</evidence>
<organism evidence="1 2">
    <name type="scientific">Lupinus albus</name>
    <name type="common">White lupine</name>
    <name type="synonym">Lupinus termis</name>
    <dbReference type="NCBI Taxonomy" id="3870"/>
    <lineage>
        <taxon>Eukaryota</taxon>
        <taxon>Viridiplantae</taxon>
        <taxon>Streptophyta</taxon>
        <taxon>Embryophyta</taxon>
        <taxon>Tracheophyta</taxon>
        <taxon>Spermatophyta</taxon>
        <taxon>Magnoliopsida</taxon>
        <taxon>eudicotyledons</taxon>
        <taxon>Gunneridae</taxon>
        <taxon>Pentapetalae</taxon>
        <taxon>rosids</taxon>
        <taxon>fabids</taxon>
        <taxon>Fabales</taxon>
        <taxon>Fabaceae</taxon>
        <taxon>Papilionoideae</taxon>
        <taxon>50 kb inversion clade</taxon>
        <taxon>genistoids sensu lato</taxon>
        <taxon>core genistoids</taxon>
        <taxon>Genisteae</taxon>
        <taxon>Lupinus</taxon>
    </lineage>
</organism>
<name>A0A6A4MSP1_LUPAL</name>
<dbReference type="Proteomes" id="UP000447434">
    <property type="component" value="Unassembled WGS sequence"/>
</dbReference>
<evidence type="ECO:0000313" key="1">
    <source>
        <dbReference type="EMBL" id="KAE9584403.1"/>
    </source>
</evidence>
<dbReference type="EMBL" id="WOCE01000031">
    <property type="protein sequence ID" value="KAE9584403.1"/>
    <property type="molecule type" value="Genomic_DNA"/>
</dbReference>
<keyword evidence="2" id="KW-1185">Reference proteome</keyword>
<dbReference type="GO" id="GO:0005783">
    <property type="term" value="C:endoplasmic reticulum"/>
    <property type="evidence" value="ECO:0007669"/>
    <property type="project" value="TreeGrafter"/>
</dbReference>
<dbReference type="PANTHER" id="PTHR13448:SF14">
    <property type="entry name" value="F26K24.17 PROTEIN"/>
    <property type="match status" value="1"/>
</dbReference>
<reference evidence="2" key="1">
    <citation type="journal article" date="2020" name="Nat. Commun.">
        <title>Genome sequence of the cluster root forming white lupin.</title>
        <authorList>
            <person name="Hufnagel B."/>
            <person name="Marques A."/>
            <person name="Soriano A."/>
            <person name="Marques L."/>
            <person name="Divol F."/>
            <person name="Doumas P."/>
            <person name="Sallet E."/>
            <person name="Mancinotti D."/>
            <person name="Carrere S."/>
            <person name="Marande W."/>
            <person name="Arribat S."/>
            <person name="Keller J."/>
            <person name="Huneau C."/>
            <person name="Blein T."/>
            <person name="Aime D."/>
            <person name="Laguerre M."/>
            <person name="Taylor J."/>
            <person name="Schubert V."/>
            <person name="Nelson M."/>
            <person name="Geu-Flores F."/>
            <person name="Crespi M."/>
            <person name="Gallardo-Guerrero K."/>
            <person name="Delaux P.-M."/>
            <person name="Salse J."/>
            <person name="Berges H."/>
            <person name="Guyot R."/>
            <person name="Gouzy J."/>
            <person name="Peret B."/>
        </authorList>
    </citation>
    <scope>NUCLEOTIDE SEQUENCE [LARGE SCALE GENOMIC DNA]</scope>
    <source>
        <strain evidence="2">cv. Amiga</strain>
    </source>
</reference>
<dbReference type="InterPro" id="IPR019308">
    <property type="entry name" value="TMEM214"/>
</dbReference>
<dbReference type="GO" id="GO:0005794">
    <property type="term" value="C:Golgi apparatus"/>
    <property type="evidence" value="ECO:0007669"/>
    <property type="project" value="TreeGrafter"/>
</dbReference>
<keyword evidence="1" id="KW-0472">Membrane</keyword>
<sequence>MVIAAVATWTIVIAGSYEMQQDIQMMRFADYFGRAFSAVSSSQFTWVKLFRESTVAKIADVPLSHLSDAVYKTSTDWINQRSPEALSSFVLWCLDSILADLGSQLTVAKGSKRLCNMWLQNLR</sequence>
<accession>A0A6A4MSP1</accession>
<keyword evidence="1" id="KW-0812">Transmembrane</keyword>
<proteinExistence type="predicted"/>
<comment type="caution">
    <text evidence="1">The sequence shown here is derived from an EMBL/GenBank/DDBJ whole genome shotgun (WGS) entry which is preliminary data.</text>
</comment>
<gene>
    <name evidence="1" type="ORF">Lalb_Chr00c06g0404611</name>
</gene>
<dbReference type="PANTHER" id="PTHR13448">
    <property type="entry name" value="TRANSMEMBRANE PROTEIN 214"/>
    <property type="match status" value="1"/>
</dbReference>